<dbReference type="InterPro" id="IPR015919">
    <property type="entry name" value="Cadherin-like_sf"/>
</dbReference>
<organism evidence="3 4">
    <name type="scientific">Paenibacillus polymyxa</name>
    <name type="common">Bacillus polymyxa</name>
    <dbReference type="NCBI Taxonomy" id="1406"/>
    <lineage>
        <taxon>Bacteria</taxon>
        <taxon>Bacillati</taxon>
        <taxon>Bacillota</taxon>
        <taxon>Bacilli</taxon>
        <taxon>Bacillales</taxon>
        <taxon>Paenibacillaceae</taxon>
        <taxon>Paenibacillus</taxon>
    </lineage>
</organism>
<evidence type="ECO:0000313" key="4">
    <source>
        <dbReference type="Proteomes" id="UP001229409"/>
    </source>
</evidence>
<evidence type="ECO:0000313" key="3">
    <source>
        <dbReference type="EMBL" id="MDH2330049.1"/>
    </source>
</evidence>
<protein>
    <submittedName>
        <fullName evidence="3">Fibronectin type III domain-containing protein</fullName>
    </submittedName>
</protein>
<feature type="domain" description="Fibronectin type-III" evidence="2">
    <location>
        <begin position="546"/>
        <end position="635"/>
    </location>
</feature>
<evidence type="ECO:0000256" key="1">
    <source>
        <dbReference type="SAM" id="MobiDB-lite"/>
    </source>
</evidence>
<dbReference type="PROSITE" id="PS50853">
    <property type="entry name" value="FN3"/>
    <property type="match status" value="1"/>
</dbReference>
<comment type="caution">
    <text evidence="3">The sequence shown here is derived from an EMBL/GenBank/DDBJ whole genome shotgun (WGS) entry which is preliminary data.</text>
</comment>
<evidence type="ECO:0000259" key="2">
    <source>
        <dbReference type="PROSITE" id="PS50853"/>
    </source>
</evidence>
<dbReference type="SMART" id="SM00060">
    <property type="entry name" value="FN3"/>
    <property type="match status" value="1"/>
</dbReference>
<accession>A0AAP4E9P0</accession>
<dbReference type="InterPro" id="IPR036116">
    <property type="entry name" value="FN3_sf"/>
</dbReference>
<dbReference type="GO" id="GO:0005509">
    <property type="term" value="F:calcium ion binding"/>
    <property type="evidence" value="ECO:0007669"/>
    <property type="project" value="InterPro"/>
</dbReference>
<dbReference type="AlphaFoldDB" id="A0AAP4E9P0"/>
<proteinExistence type="predicted"/>
<dbReference type="CDD" id="cd00063">
    <property type="entry name" value="FN3"/>
    <property type="match status" value="1"/>
</dbReference>
<dbReference type="InterPro" id="IPR013783">
    <property type="entry name" value="Ig-like_fold"/>
</dbReference>
<dbReference type="RefSeq" id="WP_245240428.1">
    <property type="nucleotide sequence ID" value="NZ_JARVWT010000001.1"/>
</dbReference>
<name>A0AAP4E9P0_PAEPO</name>
<dbReference type="Gene3D" id="2.60.40.10">
    <property type="entry name" value="Immunoglobulins"/>
    <property type="match status" value="2"/>
</dbReference>
<feature type="region of interest" description="Disordered" evidence="1">
    <location>
        <begin position="59"/>
        <end position="88"/>
    </location>
</feature>
<reference evidence="3" key="1">
    <citation type="submission" date="2023-04" db="EMBL/GenBank/DDBJ databases">
        <title>Uncovering the Secrets of Slow-Growing Bacteria in Tropical Savanna Soil through Cultivation and Genomic Analysis.</title>
        <authorList>
            <person name="Goncalves O.S."/>
            <person name="Santana M.F."/>
        </authorList>
    </citation>
    <scope>NUCLEOTIDE SEQUENCE</scope>
    <source>
        <strain evidence="3">ANTI</strain>
    </source>
</reference>
<sequence>MILKMQFFLNEMRQRGKGKNAKQFFLIMLCLFVFLSPWSVAVFPQTVVSAAFTGGIPDLYPPPDRGGSIGPPEEKPTPSEPSSTHETVTLSDGSIVHVQANSYYISLTRNNVVIYFKDLGAALSAKLYSASASSNNAITVYYFYINENNGAKSSGSFTYSGIVLTTPASPHISSNITGMTNQNVLIQLDSVPANSKSEYKIGVNGPWTPYSNPFQVSENTTIFARYTDKYGNLSTENSLVISNIDKTPPAPPSFSNSPPNEVANNIRVTINYPTDAARREYRVNQSEWKVYNSPIDVNEYGTRIQARATDSAGNVSQVTESVINLINRTPVTIKGIPATTIEMDEGASNKDLSEYFTDPDQQQLQYSGTNSNSVVVIHQLVKDSRGNTSLLNLQPQSSGESTITITATDPLGKSVSQNFVVKVLDTKYIEQLAKAEAAVAQAETTQLQTDVNTAIELINKLRDQDKGKLVERVVAIQKIIDTKAAYTEQLAIATHAVEKAEASKLQTEINMARALVINLNDADKQQLNDRLDHIPAIDDLPKDITSPSKPKKLVGSRPTPNSIVLTWEASTDDVGVVGYDVYRDGQMIGNTKELTFQVNQLEPQKIYRFAVKAKDAAGNYSEFSNSAKSGLSRKYKYIYDANGRLEHIEQEGQVVFQYQYDSNGNLIKIIKVSSSK</sequence>
<dbReference type="SUPFAM" id="SSF49265">
    <property type="entry name" value="Fibronectin type III"/>
    <property type="match status" value="1"/>
</dbReference>
<dbReference type="GO" id="GO:0016020">
    <property type="term" value="C:membrane"/>
    <property type="evidence" value="ECO:0007669"/>
    <property type="project" value="InterPro"/>
</dbReference>
<dbReference type="Proteomes" id="UP001229409">
    <property type="component" value="Unassembled WGS sequence"/>
</dbReference>
<gene>
    <name evidence="3" type="ORF">QDS18_04150</name>
</gene>
<dbReference type="EMBL" id="JARVWT010000001">
    <property type="protein sequence ID" value="MDH2330049.1"/>
    <property type="molecule type" value="Genomic_DNA"/>
</dbReference>
<dbReference type="Pfam" id="PF00041">
    <property type="entry name" value="fn3"/>
    <property type="match status" value="1"/>
</dbReference>
<dbReference type="SUPFAM" id="SSF49313">
    <property type="entry name" value="Cadherin-like"/>
    <property type="match status" value="1"/>
</dbReference>
<dbReference type="InterPro" id="IPR003961">
    <property type="entry name" value="FN3_dom"/>
</dbReference>